<dbReference type="FunFam" id="2.60.110.10:FF:000004">
    <property type="entry name" value="THAUMATIN-LIKE PROTEIN 1"/>
    <property type="match status" value="1"/>
</dbReference>
<sequence>MAFSASSFAMLLSILFLSVFFVAKQSTAQFPPMDLTVVNNCPFPLWPAIQPNSGSDVLEGGGFFLPSLSHRTFPAPTRPWSGRIWARTSCVGGADGRLSCATGDCGGRFSCGGLGGAGPTSLAQITLHHGGGRDLTSYGVSLVDGFNVAMTVTPHEGKGRCPVVGCRVDLLATCPAVLQVRAPAGGGGVVGCKSGCAAFGTDELCCRNQFNSPNTCRPNTFSEFFKRACPATFTYAHDSPSLTHECAAPRELKVIFCH</sequence>
<dbReference type="AlphaFoldDB" id="A0A8J5G3A3"/>
<keyword evidence="1" id="KW-0732">Signal</keyword>
<protein>
    <recommendedName>
        <fullName evidence="4">Osmotin-like protein</fullName>
    </recommendedName>
</protein>
<dbReference type="InterPro" id="IPR001938">
    <property type="entry name" value="Thaumatin"/>
</dbReference>
<accession>A0A8J5G3A3</accession>
<evidence type="ECO:0008006" key="4">
    <source>
        <dbReference type="Google" id="ProtNLM"/>
    </source>
</evidence>
<dbReference type="CDD" id="cd09218">
    <property type="entry name" value="TLP-PA"/>
    <property type="match status" value="1"/>
</dbReference>
<proteinExistence type="predicted"/>
<dbReference type="Pfam" id="PF00314">
    <property type="entry name" value="Thaumatin"/>
    <property type="match status" value="1"/>
</dbReference>
<comment type="caution">
    <text evidence="2">The sequence shown here is derived from an EMBL/GenBank/DDBJ whole genome shotgun (WGS) entry which is preliminary data.</text>
</comment>
<gene>
    <name evidence="2" type="ORF">ZIOFF_045127</name>
</gene>
<dbReference type="SMART" id="SM00205">
    <property type="entry name" value="THN"/>
    <property type="match status" value="1"/>
</dbReference>
<dbReference type="PIRSF" id="PIRSF002703">
    <property type="entry name" value="Thaumatin"/>
    <property type="match status" value="1"/>
</dbReference>
<dbReference type="EMBL" id="JACMSC010000012">
    <property type="protein sequence ID" value="KAG6497234.1"/>
    <property type="molecule type" value="Genomic_DNA"/>
</dbReference>
<feature type="signal peptide" evidence="1">
    <location>
        <begin position="1"/>
        <end position="28"/>
    </location>
</feature>
<name>A0A8J5G3A3_ZINOF</name>
<dbReference type="PANTHER" id="PTHR31048">
    <property type="entry name" value="OS03G0233200 PROTEIN"/>
    <property type="match status" value="1"/>
</dbReference>
<dbReference type="Proteomes" id="UP000734854">
    <property type="component" value="Unassembled WGS sequence"/>
</dbReference>
<reference evidence="2 3" key="1">
    <citation type="submission" date="2020-08" db="EMBL/GenBank/DDBJ databases">
        <title>Plant Genome Project.</title>
        <authorList>
            <person name="Zhang R.-G."/>
        </authorList>
    </citation>
    <scope>NUCLEOTIDE SEQUENCE [LARGE SCALE GENOMIC DNA]</scope>
    <source>
        <tissue evidence="2">Rhizome</tissue>
    </source>
</reference>
<evidence type="ECO:0000313" key="3">
    <source>
        <dbReference type="Proteomes" id="UP000734854"/>
    </source>
</evidence>
<evidence type="ECO:0000256" key="1">
    <source>
        <dbReference type="SAM" id="SignalP"/>
    </source>
</evidence>
<dbReference type="PROSITE" id="PS51367">
    <property type="entry name" value="THAUMATIN_2"/>
    <property type="match status" value="1"/>
</dbReference>
<dbReference type="OrthoDB" id="430315at2759"/>
<keyword evidence="3" id="KW-1185">Reference proteome</keyword>
<evidence type="ECO:0000313" key="2">
    <source>
        <dbReference type="EMBL" id="KAG6497234.1"/>
    </source>
</evidence>
<organism evidence="2 3">
    <name type="scientific">Zingiber officinale</name>
    <name type="common">Ginger</name>
    <name type="synonym">Amomum zingiber</name>
    <dbReference type="NCBI Taxonomy" id="94328"/>
    <lineage>
        <taxon>Eukaryota</taxon>
        <taxon>Viridiplantae</taxon>
        <taxon>Streptophyta</taxon>
        <taxon>Embryophyta</taxon>
        <taxon>Tracheophyta</taxon>
        <taxon>Spermatophyta</taxon>
        <taxon>Magnoliopsida</taxon>
        <taxon>Liliopsida</taxon>
        <taxon>Zingiberales</taxon>
        <taxon>Zingiberaceae</taxon>
        <taxon>Zingiber</taxon>
    </lineage>
</organism>
<feature type="chain" id="PRO_5035253864" description="Osmotin-like protein" evidence="1">
    <location>
        <begin position="29"/>
        <end position="258"/>
    </location>
</feature>